<proteinExistence type="predicted"/>
<keyword evidence="1" id="KW-0808">Transferase</keyword>
<comment type="caution">
    <text evidence="1">The sequence shown here is derived from an EMBL/GenBank/DDBJ whole genome shotgun (WGS) entry which is preliminary data.</text>
</comment>
<protein>
    <submittedName>
        <fullName evidence="1">RNA-directed DNA polymerase, eukaryota, Reverse transcriptase zinc-binding domain protein</fullName>
    </submittedName>
</protein>
<keyword evidence="1" id="KW-0548">Nucleotidyltransferase</keyword>
<organism evidence="1 2">
    <name type="scientific">Artemisia annua</name>
    <name type="common">Sweet wormwood</name>
    <dbReference type="NCBI Taxonomy" id="35608"/>
    <lineage>
        <taxon>Eukaryota</taxon>
        <taxon>Viridiplantae</taxon>
        <taxon>Streptophyta</taxon>
        <taxon>Embryophyta</taxon>
        <taxon>Tracheophyta</taxon>
        <taxon>Spermatophyta</taxon>
        <taxon>Magnoliopsida</taxon>
        <taxon>eudicotyledons</taxon>
        <taxon>Gunneridae</taxon>
        <taxon>Pentapetalae</taxon>
        <taxon>asterids</taxon>
        <taxon>campanulids</taxon>
        <taxon>Asterales</taxon>
        <taxon>Asteraceae</taxon>
        <taxon>Asteroideae</taxon>
        <taxon>Anthemideae</taxon>
        <taxon>Artemisiinae</taxon>
        <taxon>Artemisia</taxon>
    </lineage>
</organism>
<gene>
    <name evidence="1" type="ORF">CTI12_AA593050</name>
</gene>
<accession>A0A2U1KK89</accession>
<dbReference type="GO" id="GO:0003964">
    <property type="term" value="F:RNA-directed DNA polymerase activity"/>
    <property type="evidence" value="ECO:0007669"/>
    <property type="project" value="UniProtKB-KW"/>
</dbReference>
<evidence type="ECO:0000313" key="2">
    <source>
        <dbReference type="Proteomes" id="UP000245207"/>
    </source>
</evidence>
<dbReference type="AlphaFoldDB" id="A0A2U1KK89"/>
<reference evidence="1 2" key="1">
    <citation type="journal article" date="2018" name="Mol. Plant">
        <title>The genome of Artemisia annua provides insight into the evolution of Asteraceae family and artemisinin biosynthesis.</title>
        <authorList>
            <person name="Shen Q."/>
            <person name="Zhang L."/>
            <person name="Liao Z."/>
            <person name="Wang S."/>
            <person name="Yan T."/>
            <person name="Shi P."/>
            <person name="Liu M."/>
            <person name="Fu X."/>
            <person name="Pan Q."/>
            <person name="Wang Y."/>
            <person name="Lv Z."/>
            <person name="Lu X."/>
            <person name="Zhang F."/>
            <person name="Jiang W."/>
            <person name="Ma Y."/>
            <person name="Chen M."/>
            <person name="Hao X."/>
            <person name="Li L."/>
            <person name="Tang Y."/>
            <person name="Lv G."/>
            <person name="Zhou Y."/>
            <person name="Sun X."/>
            <person name="Brodelius P.E."/>
            <person name="Rose J.K.C."/>
            <person name="Tang K."/>
        </authorList>
    </citation>
    <scope>NUCLEOTIDE SEQUENCE [LARGE SCALE GENOMIC DNA]</scope>
    <source>
        <strain evidence="2">cv. Huhao1</strain>
        <tissue evidence="1">Leaf</tissue>
    </source>
</reference>
<sequence>MIQNPFELNRLYALETDKSCKVADKFINTNEDWISYWSWMTHPTGRSEGDLVSLNHVISGIAFDPLNEDKWVWSLNDFESFLVKSLSVAIQNKLLNDNISEPNFTWNYWVPRKVYICVWCLALDRLPMIRRAIQLDSPSCLFCDAHEELRDH</sequence>
<dbReference type="EMBL" id="PKPP01017147">
    <property type="protein sequence ID" value="PWA37169.1"/>
    <property type="molecule type" value="Genomic_DNA"/>
</dbReference>
<dbReference type="Proteomes" id="UP000245207">
    <property type="component" value="Unassembled WGS sequence"/>
</dbReference>
<evidence type="ECO:0000313" key="1">
    <source>
        <dbReference type="EMBL" id="PWA37169.1"/>
    </source>
</evidence>
<keyword evidence="2" id="KW-1185">Reference proteome</keyword>
<keyword evidence="1" id="KW-0695">RNA-directed DNA polymerase</keyword>
<name>A0A2U1KK89_ARTAN</name>